<evidence type="ECO:0000256" key="7">
    <source>
        <dbReference type="ARBA" id="ARBA00022679"/>
    </source>
</evidence>
<evidence type="ECO:0000256" key="4">
    <source>
        <dbReference type="ARBA" id="ARBA00012105"/>
    </source>
</evidence>
<comment type="caution">
    <text evidence="12">The sequence shown here is derived from an EMBL/GenBank/DDBJ whole genome shotgun (WGS) entry which is preliminary data.</text>
</comment>
<dbReference type="GO" id="GO:0008531">
    <property type="term" value="F:riboflavin kinase activity"/>
    <property type="evidence" value="ECO:0007669"/>
    <property type="project" value="UniProtKB-EC"/>
</dbReference>
<dbReference type="Proteomes" id="UP001211907">
    <property type="component" value="Unassembled WGS sequence"/>
</dbReference>
<keyword evidence="9" id="KW-0067">ATP-binding</keyword>
<reference evidence="12" key="1">
    <citation type="submission" date="2020-05" db="EMBL/GenBank/DDBJ databases">
        <title>Phylogenomic resolution of chytrid fungi.</title>
        <authorList>
            <person name="Stajich J.E."/>
            <person name="Amses K."/>
            <person name="Simmons R."/>
            <person name="Seto K."/>
            <person name="Myers J."/>
            <person name="Bonds A."/>
            <person name="Quandt C.A."/>
            <person name="Barry K."/>
            <person name="Liu P."/>
            <person name="Grigoriev I."/>
            <person name="Longcore J.E."/>
            <person name="James T.Y."/>
        </authorList>
    </citation>
    <scope>NUCLEOTIDE SEQUENCE</scope>
    <source>
        <strain evidence="12">JEL0513</strain>
    </source>
</reference>
<dbReference type="GO" id="GO:0005524">
    <property type="term" value="F:ATP binding"/>
    <property type="evidence" value="ECO:0007669"/>
    <property type="project" value="UniProtKB-KW"/>
</dbReference>
<keyword evidence="7" id="KW-0808">Transferase</keyword>
<name>A0AAD5T547_9FUNG</name>
<dbReference type="GO" id="GO:0009231">
    <property type="term" value="P:riboflavin biosynthetic process"/>
    <property type="evidence" value="ECO:0007669"/>
    <property type="project" value="InterPro"/>
</dbReference>
<accession>A0AAD5T547</accession>
<feature type="domain" description="Riboflavin kinase" evidence="11">
    <location>
        <begin position="23"/>
        <end position="70"/>
    </location>
</feature>
<evidence type="ECO:0000313" key="13">
    <source>
        <dbReference type="Proteomes" id="UP001211907"/>
    </source>
</evidence>
<dbReference type="InterPro" id="IPR023465">
    <property type="entry name" value="Riboflavin_kinase_dom_sf"/>
</dbReference>
<dbReference type="AlphaFoldDB" id="A0AAD5T547"/>
<evidence type="ECO:0000259" key="11">
    <source>
        <dbReference type="Pfam" id="PF01687"/>
    </source>
</evidence>
<keyword evidence="13" id="KW-1185">Reference proteome</keyword>
<proteinExistence type="inferred from homology"/>
<organism evidence="12 13">
    <name type="scientific">Physocladia obscura</name>
    <dbReference type="NCBI Taxonomy" id="109957"/>
    <lineage>
        <taxon>Eukaryota</taxon>
        <taxon>Fungi</taxon>
        <taxon>Fungi incertae sedis</taxon>
        <taxon>Chytridiomycota</taxon>
        <taxon>Chytridiomycota incertae sedis</taxon>
        <taxon>Chytridiomycetes</taxon>
        <taxon>Chytridiales</taxon>
        <taxon>Chytriomycetaceae</taxon>
        <taxon>Physocladia</taxon>
    </lineage>
</organism>
<comment type="function">
    <text evidence="1">Catalyzes the phosphorylation of riboflavin (vitamin B2) to form flavin mononucleotide (FMN) coenzyme.</text>
</comment>
<evidence type="ECO:0000313" key="12">
    <source>
        <dbReference type="EMBL" id="KAJ3120359.1"/>
    </source>
</evidence>
<dbReference type="Gene3D" id="2.40.30.30">
    <property type="entry name" value="Riboflavin kinase-like"/>
    <property type="match status" value="1"/>
</dbReference>
<comment type="similarity">
    <text evidence="3">Belongs to the flavokinase family.</text>
</comment>
<dbReference type="EC" id="2.7.1.26" evidence="4"/>
<comment type="pathway">
    <text evidence="2">Cofactor biosynthesis; FMN biosynthesis; FMN from riboflavin (ATP route): step 1/1.</text>
</comment>
<keyword evidence="5" id="KW-0285">Flavoprotein</keyword>
<protein>
    <recommendedName>
        <fullName evidence="4">riboflavin kinase</fullName>
        <ecNumber evidence="4">2.7.1.26</ecNumber>
    </recommendedName>
    <alternativeName>
        <fullName evidence="10">Flavin mononucleotide kinase 1</fullName>
    </alternativeName>
</protein>
<evidence type="ECO:0000256" key="1">
    <source>
        <dbReference type="ARBA" id="ARBA00003572"/>
    </source>
</evidence>
<evidence type="ECO:0000256" key="3">
    <source>
        <dbReference type="ARBA" id="ARBA00010108"/>
    </source>
</evidence>
<evidence type="ECO:0000256" key="9">
    <source>
        <dbReference type="ARBA" id="ARBA00022840"/>
    </source>
</evidence>
<gene>
    <name evidence="12" type="ORF">HK100_012831</name>
</gene>
<dbReference type="Pfam" id="PF01687">
    <property type="entry name" value="Flavokinase"/>
    <property type="match status" value="1"/>
</dbReference>
<evidence type="ECO:0000256" key="8">
    <source>
        <dbReference type="ARBA" id="ARBA00022741"/>
    </source>
</evidence>
<evidence type="ECO:0000256" key="5">
    <source>
        <dbReference type="ARBA" id="ARBA00022630"/>
    </source>
</evidence>
<dbReference type="SUPFAM" id="SSF82114">
    <property type="entry name" value="Riboflavin kinase-like"/>
    <property type="match status" value="1"/>
</dbReference>
<dbReference type="InterPro" id="IPR015865">
    <property type="entry name" value="Riboflavin_kinase_bac/euk"/>
</dbReference>
<evidence type="ECO:0000256" key="2">
    <source>
        <dbReference type="ARBA" id="ARBA00005201"/>
    </source>
</evidence>
<sequence>MADESQTQQRPLVIGNNGKVEEPYPVKLKGSATKGFVRGGKELAIPTVNLPENVSQRAGQFIETSIYTGELAQQFIE</sequence>
<keyword evidence="6" id="KW-0288">FMN</keyword>
<evidence type="ECO:0000256" key="6">
    <source>
        <dbReference type="ARBA" id="ARBA00022643"/>
    </source>
</evidence>
<keyword evidence="8" id="KW-0547">Nucleotide-binding</keyword>
<dbReference type="EMBL" id="JADGJH010000972">
    <property type="protein sequence ID" value="KAJ3120359.1"/>
    <property type="molecule type" value="Genomic_DNA"/>
</dbReference>
<evidence type="ECO:0000256" key="10">
    <source>
        <dbReference type="ARBA" id="ARBA00029960"/>
    </source>
</evidence>